<feature type="transmembrane region" description="Helical" evidence="1">
    <location>
        <begin position="37"/>
        <end position="66"/>
    </location>
</feature>
<dbReference type="PANTHER" id="PTHR35007:SF4">
    <property type="entry name" value="CONSERVED TRANSMEMBRANE PROTEIN-RELATED"/>
    <property type="match status" value="1"/>
</dbReference>
<keyword evidence="1" id="KW-1133">Transmembrane helix</keyword>
<protein>
    <submittedName>
        <fullName evidence="2">Type II secretion system protein F</fullName>
    </submittedName>
</protein>
<reference evidence="2 3" key="1">
    <citation type="submission" date="2018-06" db="EMBL/GenBank/DDBJ databases">
        <authorList>
            <consortium name="Pathogen Informatics"/>
            <person name="Doyle S."/>
        </authorList>
    </citation>
    <scope>NUCLEOTIDE SEQUENCE [LARGE SCALE GENOMIC DNA]</scope>
    <source>
        <strain evidence="2 3">NCTC10821</strain>
    </source>
</reference>
<evidence type="ECO:0000313" key="3">
    <source>
        <dbReference type="Proteomes" id="UP000254978"/>
    </source>
</evidence>
<dbReference type="PANTHER" id="PTHR35007">
    <property type="entry name" value="INTEGRAL MEMBRANE PROTEIN-RELATED"/>
    <property type="match status" value="1"/>
</dbReference>
<dbReference type="Proteomes" id="UP000254978">
    <property type="component" value="Unassembled WGS sequence"/>
</dbReference>
<organism evidence="2 3">
    <name type="scientific">Mycolicibacterium tokaiense</name>
    <dbReference type="NCBI Taxonomy" id="39695"/>
    <lineage>
        <taxon>Bacteria</taxon>
        <taxon>Bacillati</taxon>
        <taxon>Actinomycetota</taxon>
        <taxon>Actinomycetes</taxon>
        <taxon>Mycobacteriales</taxon>
        <taxon>Mycobacteriaceae</taxon>
        <taxon>Mycolicibacterium</taxon>
    </lineage>
</organism>
<evidence type="ECO:0000256" key="1">
    <source>
        <dbReference type="SAM" id="Phobius"/>
    </source>
</evidence>
<feature type="transmembrane region" description="Helical" evidence="1">
    <location>
        <begin position="199"/>
        <end position="223"/>
    </location>
</feature>
<dbReference type="AlphaFoldDB" id="A0A378TEH3"/>
<keyword evidence="3" id="KW-1185">Reference proteome</keyword>
<accession>A0A378TEH3</accession>
<name>A0A378TEH3_9MYCO</name>
<dbReference type="OrthoDB" id="3712305at2"/>
<gene>
    <name evidence="2" type="ORF">NCTC10821_02712</name>
</gene>
<keyword evidence="1" id="KW-0472">Membrane</keyword>
<dbReference type="RefSeq" id="WP_115278786.1">
    <property type="nucleotide sequence ID" value="NZ_AP022600.1"/>
</dbReference>
<dbReference type="EMBL" id="UGQT01000001">
    <property type="protein sequence ID" value="STZ59188.1"/>
    <property type="molecule type" value="Genomic_DNA"/>
</dbReference>
<evidence type="ECO:0000313" key="2">
    <source>
        <dbReference type="EMBL" id="STZ59188.1"/>
    </source>
</evidence>
<keyword evidence="1" id="KW-0812">Transmembrane</keyword>
<proteinExistence type="predicted"/>
<feature type="transmembrane region" description="Helical" evidence="1">
    <location>
        <begin position="229"/>
        <end position="247"/>
    </location>
</feature>
<sequence>MIPAAALLLAAAVLIRPRSRAAPTRVTARRRVPVPVVAAALIAVVVIGTPAPVAISVTVAAGTGWLRRRRRQARRHITEEGRILAGALELLTAELRAGAHPVRAFEATAAETPGPVGAGLAAVAARARLGADVAAGLRAVADRSGIPRHWERLAGCWQLGSDHGLPIGMLMHTAHLDLAERARFAAQVDAGMAGARATAAILTGLPVLGVVLGELLGAAPVAFLVRGAGGGWVLVVGVVLVCAGVLWSGRITDRVPA</sequence>